<evidence type="ECO:0000256" key="1">
    <source>
        <dbReference type="SAM" id="MobiDB-lite"/>
    </source>
</evidence>
<evidence type="ECO:0000256" key="2">
    <source>
        <dbReference type="SAM" id="SignalP"/>
    </source>
</evidence>
<sequence>MEMIFFTLNSTTLFITVVQLFLKYAGKRADVSPDGNNRRRPWTLKIPEALQVRCRLFGGLLFGNRGLGRGNWAAGNLTVTTKHNASVSRRFSVRPGYHSVRAGPFVPKHGSPTLNYGKLNTKGTICSTRESNTCKSEMEENFGKGKGGGKRPAPPIDTPKTR</sequence>
<dbReference type="AlphaFoldDB" id="A0A2H1VCD8"/>
<feature type="signal peptide" evidence="2">
    <location>
        <begin position="1"/>
        <end position="29"/>
    </location>
</feature>
<evidence type="ECO:0000313" key="3">
    <source>
        <dbReference type="EMBL" id="SOQ38475.1"/>
    </source>
</evidence>
<dbReference type="EMBL" id="ODYU01001792">
    <property type="protein sequence ID" value="SOQ38475.1"/>
    <property type="molecule type" value="Genomic_DNA"/>
</dbReference>
<proteinExistence type="predicted"/>
<protein>
    <submittedName>
        <fullName evidence="3">SFRICE_010855</fullName>
    </submittedName>
</protein>
<reference evidence="3" key="1">
    <citation type="submission" date="2016-07" db="EMBL/GenBank/DDBJ databases">
        <authorList>
            <person name="Bretaudeau A."/>
        </authorList>
    </citation>
    <scope>NUCLEOTIDE SEQUENCE</scope>
    <source>
        <strain evidence="3">Rice</strain>
        <tissue evidence="3">Whole body</tissue>
    </source>
</reference>
<organism evidence="3">
    <name type="scientific">Spodoptera frugiperda</name>
    <name type="common">Fall armyworm</name>
    <dbReference type="NCBI Taxonomy" id="7108"/>
    <lineage>
        <taxon>Eukaryota</taxon>
        <taxon>Metazoa</taxon>
        <taxon>Ecdysozoa</taxon>
        <taxon>Arthropoda</taxon>
        <taxon>Hexapoda</taxon>
        <taxon>Insecta</taxon>
        <taxon>Pterygota</taxon>
        <taxon>Neoptera</taxon>
        <taxon>Endopterygota</taxon>
        <taxon>Lepidoptera</taxon>
        <taxon>Glossata</taxon>
        <taxon>Ditrysia</taxon>
        <taxon>Noctuoidea</taxon>
        <taxon>Noctuidae</taxon>
        <taxon>Amphipyrinae</taxon>
        <taxon>Spodoptera</taxon>
    </lineage>
</organism>
<feature type="region of interest" description="Disordered" evidence="1">
    <location>
        <begin position="133"/>
        <end position="162"/>
    </location>
</feature>
<name>A0A2H1VCD8_SPOFR</name>
<feature type="chain" id="PRO_5013594569" evidence="2">
    <location>
        <begin position="30"/>
        <end position="162"/>
    </location>
</feature>
<gene>
    <name evidence="3" type="ORF">SFRICE_010855</name>
</gene>
<keyword evidence="2" id="KW-0732">Signal</keyword>
<accession>A0A2H1VCD8</accession>
<feature type="compositionally biased region" description="Pro residues" evidence="1">
    <location>
        <begin position="152"/>
        <end position="162"/>
    </location>
</feature>